<evidence type="ECO:0000256" key="1">
    <source>
        <dbReference type="SAM" id="MobiDB-lite"/>
    </source>
</evidence>
<feature type="region of interest" description="Disordered" evidence="1">
    <location>
        <begin position="26"/>
        <end position="69"/>
    </location>
</feature>
<gene>
    <name evidence="3" type="ORF">NPX13_g2382</name>
</gene>
<keyword evidence="2" id="KW-0732">Signal</keyword>
<feature type="chain" id="PRO_5040730799" evidence="2">
    <location>
        <begin position="19"/>
        <end position="124"/>
    </location>
</feature>
<dbReference type="EMBL" id="JANPWZ010000247">
    <property type="protein sequence ID" value="KAJ3578180.1"/>
    <property type="molecule type" value="Genomic_DNA"/>
</dbReference>
<feature type="compositionally biased region" description="Low complexity" evidence="1">
    <location>
        <begin position="36"/>
        <end position="63"/>
    </location>
</feature>
<protein>
    <submittedName>
        <fullName evidence="3">Uncharacterized protein</fullName>
    </submittedName>
</protein>
<dbReference type="Proteomes" id="UP001148614">
    <property type="component" value="Unassembled WGS sequence"/>
</dbReference>
<proteinExistence type="predicted"/>
<keyword evidence="4" id="KW-1185">Reference proteome</keyword>
<dbReference type="AlphaFoldDB" id="A0A9W8NK64"/>
<evidence type="ECO:0000256" key="2">
    <source>
        <dbReference type="SAM" id="SignalP"/>
    </source>
</evidence>
<reference evidence="3" key="1">
    <citation type="submission" date="2022-07" db="EMBL/GenBank/DDBJ databases">
        <title>Genome Sequence of Xylaria arbuscula.</title>
        <authorList>
            <person name="Buettner E."/>
        </authorList>
    </citation>
    <scope>NUCLEOTIDE SEQUENCE</scope>
    <source>
        <strain evidence="3">VT107</strain>
    </source>
</reference>
<evidence type="ECO:0000313" key="4">
    <source>
        <dbReference type="Proteomes" id="UP001148614"/>
    </source>
</evidence>
<evidence type="ECO:0000313" key="3">
    <source>
        <dbReference type="EMBL" id="KAJ3578180.1"/>
    </source>
</evidence>
<sequence>MHIKALVLSLVLATTVAALPLGREGSEWPSLKDSLNDIGNNNENNPEVGSDNGNNNGNNNGSGNTIGQNKFEFSGDNNFLTDLVNINYGAMSKQISEGVVAALKSLTWGCSSDEKGAMSCKWQD</sequence>
<comment type="caution">
    <text evidence="3">The sequence shown here is derived from an EMBL/GenBank/DDBJ whole genome shotgun (WGS) entry which is preliminary data.</text>
</comment>
<feature type="signal peptide" evidence="2">
    <location>
        <begin position="1"/>
        <end position="18"/>
    </location>
</feature>
<accession>A0A9W8NK64</accession>
<name>A0A9W8NK64_9PEZI</name>
<organism evidence="3 4">
    <name type="scientific">Xylaria arbuscula</name>
    <dbReference type="NCBI Taxonomy" id="114810"/>
    <lineage>
        <taxon>Eukaryota</taxon>
        <taxon>Fungi</taxon>
        <taxon>Dikarya</taxon>
        <taxon>Ascomycota</taxon>
        <taxon>Pezizomycotina</taxon>
        <taxon>Sordariomycetes</taxon>
        <taxon>Xylariomycetidae</taxon>
        <taxon>Xylariales</taxon>
        <taxon>Xylariaceae</taxon>
        <taxon>Xylaria</taxon>
    </lineage>
</organism>